<dbReference type="Gene3D" id="3.30.565.10">
    <property type="entry name" value="Histidine kinase-like ATPase, C-terminal domain"/>
    <property type="match status" value="1"/>
</dbReference>
<dbReference type="Pfam" id="PF13185">
    <property type="entry name" value="GAF_2"/>
    <property type="match status" value="1"/>
</dbReference>
<dbReference type="InterPro" id="IPR000700">
    <property type="entry name" value="PAS-assoc_C"/>
</dbReference>
<evidence type="ECO:0000256" key="2">
    <source>
        <dbReference type="ARBA" id="ARBA00004141"/>
    </source>
</evidence>
<dbReference type="InterPro" id="IPR000014">
    <property type="entry name" value="PAS"/>
</dbReference>
<evidence type="ECO:0000259" key="14">
    <source>
        <dbReference type="PROSITE" id="PS50113"/>
    </source>
</evidence>
<dbReference type="InterPro" id="IPR003661">
    <property type="entry name" value="HisK_dim/P_dom"/>
</dbReference>
<feature type="domain" description="PAC" evidence="14">
    <location>
        <begin position="424"/>
        <end position="479"/>
    </location>
</feature>
<dbReference type="CDD" id="cd00075">
    <property type="entry name" value="HATPase"/>
    <property type="match status" value="1"/>
</dbReference>
<dbReference type="InterPro" id="IPR050351">
    <property type="entry name" value="BphY/WalK/GraS-like"/>
</dbReference>
<dbReference type="Pfam" id="PF13426">
    <property type="entry name" value="PAS_9"/>
    <property type="match status" value="1"/>
</dbReference>
<evidence type="ECO:0000256" key="12">
    <source>
        <dbReference type="ARBA" id="ARBA00023136"/>
    </source>
</evidence>
<comment type="subcellular location">
    <subcellularLocation>
        <location evidence="2">Membrane</location>
        <topology evidence="2">Multi-pass membrane protein</topology>
    </subcellularLocation>
</comment>
<dbReference type="InterPro" id="IPR035965">
    <property type="entry name" value="PAS-like_dom_sf"/>
</dbReference>
<evidence type="ECO:0000256" key="4">
    <source>
        <dbReference type="ARBA" id="ARBA00022553"/>
    </source>
</evidence>
<keyword evidence="4" id="KW-0597">Phosphoprotein</keyword>
<dbReference type="EC" id="2.7.13.3" evidence="3"/>
<evidence type="ECO:0000256" key="5">
    <source>
        <dbReference type="ARBA" id="ARBA00022679"/>
    </source>
</evidence>
<dbReference type="InterPro" id="IPR029016">
    <property type="entry name" value="GAF-like_dom_sf"/>
</dbReference>
<keyword evidence="12" id="KW-0472">Membrane</keyword>
<dbReference type="GO" id="GO:0000156">
    <property type="term" value="F:phosphorelay response regulator activity"/>
    <property type="evidence" value="ECO:0007669"/>
    <property type="project" value="TreeGrafter"/>
</dbReference>
<evidence type="ECO:0000256" key="10">
    <source>
        <dbReference type="ARBA" id="ARBA00022989"/>
    </source>
</evidence>
<keyword evidence="10" id="KW-1133">Transmembrane helix</keyword>
<dbReference type="SUPFAM" id="SSF47384">
    <property type="entry name" value="Homodimeric domain of signal transducing histidine kinase"/>
    <property type="match status" value="1"/>
</dbReference>
<dbReference type="PRINTS" id="PR00344">
    <property type="entry name" value="BCTRLSENSOR"/>
</dbReference>
<gene>
    <name evidence="15" type="ORF">EPA93_16930</name>
</gene>
<dbReference type="SUPFAM" id="SSF55874">
    <property type="entry name" value="ATPase domain of HSP90 chaperone/DNA topoisomerase II/histidine kinase"/>
    <property type="match status" value="1"/>
</dbReference>
<dbReference type="GO" id="GO:0016020">
    <property type="term" value="C:membrane"/>
    <property type="evidence" value="ECO:0007669"/>
    <property type="project" value="UniProtKB-SubCell"/>
</dbReference>
<dbReference type="FunFam" id="3.30.565.10:FF:000006">
    <property type="entry name" value="Sensor histidine kinase WalK"/>
    <property type="match status" value="1"/>
</dbReference>
<dbReference type="KEGG" id="kbs:EPA93_16930"/>
<dbReference type="SMART" id="SM00091">
    <property type="entry name" value="PAS"/>
    <property type="match status" value="2"/>
</dbReference>
<dbReference type="FunFam" id="1.10.287.130:FF:000001">
    <property type="entry name" value="Two-component sensor histidine kinase"/>
    <property type="match status" value="1"/>
</dbReference>
<keyword evidence="6" id="KW-0812">Transmembrane</keyword>
<keyword evidence="11" id="KW-0902">Two-component regulatory system</keyword>
<keyword evidence="9" id="KW-0067">ATP-binding</keyword>
<dbReference type="InterPro" id="IPR036097">
    <property type="entry name" value="HisK_dim/P_sf"/>
</dbReference>
<dbReference type="AlphaFoldDB" id="A0A4P6JQP4"/>
<protein>
    <recommendedName>
        <fullName evidence="3">histidine kinase</fullName>
        <ecNumber evidence="3">2.7.13.3</ecNumber>
    </recommendedName>
</protein>
<comment type="catalytic activity">
    <reaction evidence="1">
        <text>ATP + protein L-histidine = ADP + protein N-phospho-L-histidine.</text>
        <dbReference type="EC" id="2.7.13.3"/>
    </reaction>
</comment>
<feature type="domain" description="Histidine kinase" evidence="13">
    <location>
        <begin position="483"/>
        <end position="712"/>
    </location>
</feature>
<keyword evidence="5" id="KW-0808">Transferase</keyword>
<dbReference type="SMART" id="SM00387">
    <property type="entry name" value="HATPase_c"/>
    <property type="match status" value="1"/>
</dbReference>
<dbReference type="PANTHER" id="PTHR42878:SF7">
    <property type="entry name" value="SENSOR HISTIDINE KINASE GLRK"/>
    <property type="match status" value="1"/>
</dbReference>
<dbReference type="GO" id="GO:0007234">
    <property type="term" value="P:osmosensory signaling via phosphorelay pathway"/>
    <property type="evidence" value="ECO:0007669"/>
    <property type="project" value="TreeGrafter"/>
</dbReference>
<dbReference type="GO" id="GO:0030295">
    <property type="term" value="F:protein kinase activator activity"/>
    <property type="evidence" value="ECO:0007669"/>
    <property type="project" value="TreeGrafter"/>
</dbReference>
<dbReference type="SUPFAM" id="SSF55785">
    <property type="entry name" value="PYP-like sensor domain (PAS domain)"/>
    <property type="match status" value="2"/>
</dbReference>
<dbReference type="Gene3D" id="3.30.450.20">
    <property type="entry name" value="PAS domain"/>
    <property type="match status" value="2"/>
</dbReference>
<dbReference type="PROSITE" id="PS50109">
    <property type="entry name" value="HIS_KIN"/>
    <property type="match status" value="1"/>
</dbReference>
<dbReference type="InterPro" id="IPR005467">
    <property type="entry name" value="His_kinase_dom"/>
</dbReference>
<dbReference type="Gene3D" id="1.10.287.130">
    <property type="match status" value="1"/>
</dbReference>
<dbReference type="InterPro" id="IPR003594">
    <property type="entry name" value="HATPase_dom"/>
</dbReference>
<dbReference type="SMART" id="SM00388">
    <property type="entry name" value="HisKA"/>
    <property type="match status" value="1"/>
</dbReference>
<dbReference type="InterPro" id="IPR036890">
    <property type="entry name" value="HATPase_C_sf"/>
</dbReference>
<dbReference type="Proteomes" id="UP000290365">
    <property type="component" value="Chromosome"/>
</dbReference>
<proteinExistence type="predicted"/>
<keyword evidence="8" id="KW-0418">Kinase</keyword>
<dbReference type="SUPFAM" id="SSF55781">
    <property type="entry name" value="GAF domain-like"/>
    <property type="match status" value="1"/>
</dbReference>
<evidence type="ECO:0000256" key="11">
    <source>
        <dbReference type="ARBA" id="ARBA00023012"/>
    </source>
</evidence>
<accession>A0A4P6JQP4</accession>
<sequence length="713" mass="80291">MMQLLATSKKELLLVNQANKPNYHYANVMIEHMPIGIAIYDAQEFRLLEANALFLASLNTFLDLHWHNEQIIGRSITEFGSWLFPLGISDIFYSVAETGQPYRAEEMAAYTIQGQLTFWNWTLDCIRDSAGSVSHVVQTLIEVTTQVQARQSYLATEADSPAEAERKRLEVIEIVERSVRELMDTQRIGAIAIDAIQTYFHPDFISLHTADNDQRMYHLLCVHVPPDSKQIVSSLQQVPFTSSLLLAQTAQHRQPLFLADLQAAVKVGRIDQQHPLIKKKMRGFICTPLWFGDQLEGVLTAAFSQVIQPTGPEMRTFLSIGTHIAAALAQARLHVDIQNRQMRLHSVLDQLPEGIIIAEIVSGSIDYANPAAGRLLRLPLPQLIGTPVHRFAQSYASSSQAGIEFPTISWNFFLIQALSGETVRSKETTIIHSDGSQVSMLVSAAPLYTSYDGNQVMTGAVMVFQDITAQKSIEQHKNEFLSIANHELRTPITIIQGFAELLKLEETNTALNDFTRSALAHIIDQSEHLARLIKAMLDVSRIEHEQFELKLATHDLLPIITHIVKSQAIMLKYHHIHLRLEGLQETATLIGTFDKERVVQVINNLINNAIKYSPEGGEIEVGLQAIAEVRHPDRYREVLIWVKDQGIGIAPDEIPHIFERFHRARTLDRSFSGFGIGLYIVKEIITRHSGRVWVESTVGVGSTFYIRFPLKIY</sequence>
<organism evidence="15 16">
    <name type="scientific">Ktedonosporobacter rubrisoli</name>
    <dbReference type="NCBI Taxonomy" id="2509675"/>
    <lineage>
        <taxon>Bacteria</taxon>
        <taxon>Bacillati</taxon>
        <taxon>Chloroflexota</taxon>
        <taxon>Ktedonobacteria</taxon>
        <taxon>Ktedonobacterales</taxon>
        <taxon>Ktedonosporobacteraceae</taxon>
        <taxon>Ktedonosporobacter</taxon>
    </lineage>
</organism>
<dbReference type="PROSITE" id="PS50113">
    <property type="entry name" value="PAC"/>
    <property type="match status" value="1"/>
</dbReference>
<dbReference type="GO" id="GO:0000155">
    <property type="term" value="F:phosphorelay sensor kinase activity"/>
    <property type="evidence" value="ECO:0007669"/>
    <property type="project" value="InterPro"/>
</dbReference>
<dbReference type="InterPro" id="IPR003018">
    <property type="entry name" value="GAF"/>
</dbReference>
<dbReference type="GO" id="GO:0005524">
    <property type="term" value="F:ATP binding"/>
    <property type="evidence" value="ECO:0007669"/>
    <property type="project" value="UniProtKB-KW"/>
</dbReference>
<evidence type="ECO:0000256" key="6">
    <source>
        <dbReference type="ARBA" id="ARBA00022692"/>
    </source>
</evidence>
<dbReference type="Pfam" id="PF00512">
    <property type="entry name" value="HisKA"/>
    <property type="match status" value="1"/>
</dbReference>
<dbReference type="Pfam" id="PF02518">
    <property type="entry name" value="HATPase_c"/>
    <property type="match status" value="1"/>
</dbReference>
<evidence type="ECO:0000256" key="7">
    <source>
        <dbReference type="ARBA" id="ARBA00022741"/>
    </source>
</evidence>
<evidence type="ECO:0000256" key="1">
    <source>
        <dbReference type="ARBA" id="ARBA00000085"/>
    </source>
</evidence>
<dbReference type="SMART" id="SM00065">
    <property type="entry name" value="GAF"/>
    <property type="match status" value="1"/>
</dbReference>
<name>A0A4P6JQP4_KTERU</name>
<keyword evidence="16" id="KW-1185">Reference proteome</keyword>
<dbReference type="PANTHER" id="PTHR42878">
    <property type="entry name" value="TWO-COMPONENT HISTIDINE KINASE"/>
    <property type="match status" value="1"/>
</dbReference>
<evidence type="ECO:0000259" key="13">
    <source>
        <dbReference type="PROSITE" id="PS50109"/>
    </source>
</evidence>
<evidence type="ECO:0000256" key="9">
    <source>
        <dbReference type="ARBA" id="ARBA00022840"/>
    </source>
</evidence>
<evidence type="ECO:0000313" key="16">
    <source>
        <dbReference type="Proteomes" id="UP000290365"/>
    </source>
</evidence>
<evidence type="ECO:0000256" key="3">
    <source>
        <dbReference type="ARBA" id="ARBA00012438"/>
    </source>
</evidence>
<evidence type="ECO:0000256" key="8">
    <source>
        <dbReference type="ARBA" id="ARBA00022777"/>
    </source>
</evidence>
<dbReference type="CDD" id="cd00082">
    <property type="entry name" value="HisKA"/>
    <property type="match status" value="1"/>
</dbReference>
<dbReference type="Gene3D" id="3.30.450.40">
    <property type="match status" value="1"/>
</dbReference>
<dbReference type="InterPro" id="IPR004358">
    <property type="entry name" value="Sig_transdc_His_kin-like_C"/>
</dbReference>
<dbReference type="EMBL" id="CP035758">
    <property type="protein sequence ID" value="QBD77583.1"/>
    <property type="molecule type" value="Genomic_DNA"/>
</dbReference>
<dbReference type="OrthoDB" id="9812241at2"/>
<keyword evidence="7" id="KW-0547">Nucleotide-binding</keyword>
<reference evidence="15 16" key="1">
    <citation type="submission" date="2019-01" db="EMBL/GenBank/DDBJ databases">
        <title>Ktedonosporobacter rubrisoli SCAWS-G2.</title>
        <authorList>
            <person name="Huang Y."/>
            <person name="Yan B."/>
        </authorList>
    </citation>
    <scope>NUCLEOTIDE SEQUENCE [LARGE SCALE GENOMIC DNA]</scope>
    <source>
        <strain evidence="15 16">SCAWS-G2</strain>
    </source>
</reference>
<evidence type="ECO:0000313" key="15">
    <source>
        <dbReference type="EMBL" id="QBD77583.1"/>
    </source>
</evidence>